<evidence type="ECO:0000256" key="1">
    <source>
        <dbReference type="ARBA" id="ARBA00022980"/>
    </source>
</evidence>
<keyword evidence="1" id="KW-0689">Ribosomal protein</keyword>
<dbReference type="GO" id="GO:0070181">
    <property type="term" value="F:small ribosomal subunit rRNA binding"/>
    <property type="evidence" value="ECO:0007669"/>
    <property type="project" value="TreeGrafter"/>
</dbReference>
<dbReference type="GO" id="GO:0003735">
    <property type="term" value="F:structural constituent of ribosome"/>
    <property type="evidence" value="ECO:0007669"/>
    <property type="project" value="InterPro"/>
</dbReference>
<gene>
    <name evidence="3" type="ORF">OSB1V03_LOCUS19404</name>
</gene>
<protein>
    <recommendedName>
        <fullName evidence="5">28S ribosomal protein S18a, mitochondrial</fullName>
    </recommendedName>
</protein>
<evidence type="ECO:0008006" key="5">
    <source>
        <dbReference type="Google" id="ProtNLM"/>
    </source>
</evidence>
<dbReference type="GO" id="GO:0032543">
    <property type="term" value="P:mitochondrial translation"/>
    <property type="evidence" value="ECO:0007669"/>
    <property type="project" value="TreeGrafter"/>
</dbReference>
<dbReference type="NCBIfam" id="TIGR00165">
    <property type="entry name" value="S18"/>
    <property type="match status" value="1"/>
</dbReference>
<dbReference type="SUPFAM" id="SSF46911">
    <property type="entry name" value="Ribosomal protein S18"/>
    <property type="match status" value="1"/>
</dbReference>
<dbReference type="GO" id="GO:0005763">
    <property type="term" value="C:mitochondrial small ribosomal subunit"/>
    <property type="evidence" value="ECO:0007669"/>
    <property type="project" value="TreeGrafter"/>
</dbReference>
<dbReference type="PANTHER" id="PTHR13479">
    <property type="entry name" value="30S RIBOSOMAL PROTEIN S18"/>
    <property type="match status" value="1"/>
</dbReference>
<keyword evidence="2" id="KW-0687">Ribonucleoprotein</keyword>
<dbReference type="InterPro" id="IPR001648">
    <property type="entry name" value="Ribosomal_bS18"/>
</dbReference>
<proteinExistence type="predicted"/>
<keyword evidence="4" id="KW-1185">Reference proteome</keyword>
<dbReference type="Gene3D" id="4.10.640.10">
    <property type="entry name" value="Ribosomal protein S18"/>
    <property type="match status" value="1"/>
</dbReference>
<evidence type="ECO:0000256" key="2">
    <source>
        <dbReference type="ARBA" id="ARBA00023274"/>
    </source>
</evidence>
<evidence type="ECO:0000313" key="3">
    <source>
        <dbReference type="EMBL" id="CAD7643019.1"/>
    </source>
</evidence>
<dbReference type="Pfam" id="PF01084">
    <property type="entry name" value="Ribosomal_S18"/>
    <property type="match status" value="1"/>
</dbReference>
<dbReference type="InterPro" id="IPR036870">
    <property type="entry name" value="Ribosomal_bS18_sf"/>
</dbReference>
<dbReference type="AlphaFoldDB" id="A0A7R9QES6"/>
<dbReference type="EMBL" id="CAJPIZ010028346">
    <property type="protein sequence ID" value="CAG2119455.1"/>
    <property type="molecule type" value="Genomic_DNA"/>
</dbReference>
<name>A0A7R9QES6_9ACAR</name>
<evidence type="ECO:0000313" key="4">
    <source>
        <dbReference type="Proteomes" id="UP000759131"/>
    </source>
</evidence>
<dbReference type="PANTHER" id="PTHR13479:SF66">
    <property type="entry name" value="LARGE RIBOSOMAL SUBUNIT PROTEIN ML66"/>
    <property type="match status" value="1"/>
</dbReference>
<reference evidence="3" key="1">
    <citation type="submission" date="2020-11" db="EMBL/GenBank/DDBJ databases">
        <authorList>
            <person name="Tran Van P."/>
        </authorList>
    </citation>
    <scope>NUCLEOTIDE SEQUENCE</scope>
</reference>
<sequence>MNLIRNKLHLISNINVMKILSRNISVSAVNRLKEIKHTEKDNTITVEAVKVVSDRRDQLVTKTHTHKDCCPLCRLNLRRLDYTDVLILRQFIESNGKQMPQSITGLCNRMHQRVHQLVKKAQKCQLLPRPPDYQSYGPWDELNTYYEWPERRRDRPMDIIEPKFWASDYEQNKL</sequence>
<organism evidence="3">
    <name type="scientific">Medioppia subpectinata</name>
    <dbReference type="NCBI Taxonomy" id="1979941"/>
    <lineage>
        <taxon>Eukaryota</taxon>
        <taxon>Metazoa</taxon>
        <taxon>Ecdysozoa</taxon>
        <taxon>Arthropoda</taxon>
        <taxon>Chelicerata</taxon>
        <taxon>Arachnida</taxon>
        <taxon>Acari</taxon>
        <taxon>Acariformes</taxon>
        <taxon>Sarcoptiformes</taxon>
        <taxon>Oribatida</taxon>
        <taxon>Brachypylina</taxon>
        <taxon>Oppioidea</taxon>
        <taxon>Oppiidae</taxon>
        <taxon>Medioppia</taxon>
    </lineage>
</organism>
<dbReference type="OrthoDB" id="10054543at2759"/>
<dbReference type="EMBL" id="OC882921">
    <property type="protein sequence ID" value="CAD7643019.1"/>
    <property type="molecule type" value="Genomic_DNA"/>
</dbReference>
<dbReference type="Proteomes" id="UP000759131">
    <property type="component" value="Unassembled WGS sequence"/>
</dbReference>
<accession>A0A7R9QES6</accession>